<dbReference type="EMBL" id="JACIBV010000001">
    <property type="protein sequence ID" value="MBB3727136.1"/>
    <property type="molecule type" value="Genomic_DNA"/>
</dbReference>
<dbReference type="Proteomes" id="UP000579945">
    <property type="component" value="Unassembled WGS sequence"/>
</dbReference>
<name>A0A7W5V3G8_9ACTN</name>
<comment type="caution">
    <text evidence="1">The sequence shown here is derived from an EMBL/GenBank/DDBJ whole genome shotgun (WGS) entry which is preliminary data.</text>
</comment>
<reference evidence="1 2" key="1">
    <citation type="submission" date="2020-08" db="EMBL/GenBank/DDBJ databases">
        <title>Sequencing the genomes of 1000 actinobacteria strains.</title>
        <authorList>
            <person name="Klenk H.-P."/>
        </authorList>
    </citation>
    <scope>NUCLEOTIDE SEQUENCE [LARGE SCALE GENOMIC DNA]</scope>
    <source>
        <strain evidence="1 2">DSM 44320</strain>
    </source>
</reference>
<proteinExistence type="predicted"/>
<evidence type="ECO:0000313" key="2">
    <source>
        <dbReference type="Proteomes" id="UP000579945"/>
    </source>
</evidence>
<gene>
    <name evidence="1" type="ORF">FHR33_002996</name>
</gene>
<keyword evidence="2" id="KW-1185">Reference proteome</keyword>
<organism evidence="1 2">
    <name type="scientific">Nonomuraea dietziae</name>
    <dbReference type="NCBI Taxonomy" id="65515"/>
    <lineage>
        <taxon>Bacteria</taxon>
        <taxon>Bacillati</taxon>
        <taxon>Actinomycetota</taxon>
        <taxon>Actinomycetes</taxon>
        <taxon>Streptosporangiales</taxon>
        <taxon>Streptosporangiaceae</taxon>
        <taxon>Nonomuraea</taxon>
    </lineage>
</organism>
<dbReference type="AlphaFoldDB" id="A0A7W5V3G8"/>
<accession>A0A7W5V3G8</accession>
<evidence type="ECO:0000313" key="1">
    <source>
        <dbReference type="EMBL" id="MBB3727136.1"/>
    </source>
</evidence>
<protein>
    <submittedName>
        <fullName evidence="1">Uncharacterized protein</fullName>
    </submittedName>
</protein>
<sequence length="33" mass="3497">MTYRALEETRIDPVVPARAAVLGVAVARFVGPA</sequence>